<gene>
    <name evidence="1" type="ORF">JHL16_21170</name>
</gene>
<keyword evidence="2" id="KW-1185">Reference proteome</keyword>
<evidence type="ECO:0000313" key="2">
    <source>
        <dbReference type="Proteomes" id="UP000616151"/>
    </source>
</evidence>
<protein>
    <submittedName>
        <fullName evidence="1">Biotin/lipoyl-binding protein</fullName>
    </submittedName>
</protein>
<reference evidence="1" key="1">
    <citation type="submission" date="2021-01" db="EMBL/GenBank/DDBJ databases">
        <authorList>
            <person name="Sun Q."/>
        </authorList>
    </citation>
    <scope>NUCLEOTIDE SEQUENCE</scope>
    <source>
        <strain evidence="1">YIM B02566</strain>
    </source>
</reference>
<proteinExistence type="predicted"/>
<organism evidence="1 2">
    <name type="scientific">Taklimakanibacter albus</name>
    <dbReference type="NCBI Taxonomy" id="2800327"/>
    <lineage>
        <taxon>Bacteria</taxon>
        <taxon>Pseudomonadati</taxon>
        <taxon>Pseudomonadota</taxon>
        <taxon>Alphaproteobacteria</taxon>
        <taxon>Hyphomicrobiales</taxon>
        <taxon>Aestuariivirgaceae</taxon>
        <taxon>Taklimakanibacter</taxon>
    </lineage>
</organism>
<dbReference type="EMBL" id="JAENHL010000007">
    <property type="protein sequence ID" value="MBK1868883.1"/>
    <property type="molecule type" value="Genomic_DNA"/>
</dbReference>
<evidence type="ECO:0000313" key="1">
    <source>
        <dbReference type="EMBL" id="MBK1868883.1"/>
    </source>
</evidence>
<comment type="caution">
    <text evidence="1">The sequence shown here is derived from an EMBL/GenBank/DDBJ whole genome shotgun (WGS) entry which is preliminary data.</text>
</comment>
<dbReference type="Proteomes" id="UP000616151">
    <property type="component" value="Unassembled WGS sequence"/>
</dbReference>
<name>A0ACC5R922_9HYPH</name>
<sequence>MSKRSIGKLAIALLLLAGVGAGFALWPSAEPQPALGVVRATQLRVAPEVGGHLATIKVRKGDHVAAGDIVAELSALELTASVGQARATLAAARAERDHIYAGVRAEEIAVLADEVSKTQSSLSFFEKELERSTYLASRDFASQQSLDEATRNVATTRAALAGAKAEHAAAVAGATPQERAIADAQVHAAEAALAVLERRLEKTVLRAPTDGTVSVIVGEIGEAVRAGQPVLAIEANGKPWLSINLREDGLRGLAIGSTVKVARAGKDGVTQAVVSELMPIGTFATWQAERTVGDHDRNTLRLRLDPQSDQAEFQPGMTVRLVP</sequence>
<accession>A0ACC5R922</accession>